<dbReference type="Pfam" id="PF00076">
    <property type="entry name" value="RRM_1"/>
    <property type="match status" value="2"/>
</dbReference>
<keyword evidence="1" id="KW-0677">Repeat</keyword>
<dbReference type="InterPro" id="IPR050666">
    <property type="entry name" value="ESRP"/>
</dbReference>
<evidence type="ECO:0000256" key="3">
    <source>
        <dbReference type="PROSITE-ProRule" id="PRU00176"/>
    </source>
</evidence>
<dbReference type="PANTHER" id="PTHR13976">
    <property type="entry name" value="HETEROGENEOUS NUCLEAR RIBONUCLEOPROTEIN-RELATED"/>
    <property type="match status" value="1"/>
</dbReference>
<dbReference type="Gene3D" id="3.30.70.330">
    <property type="match status" value="4"/>
</dbReference>
<dbReference type="Ensembl" id="ENSATET00000074930.1">
    <property type="protein sequence ID" value="ENSATEP00000072452.1"/>
    <property type="gene ID" value="ENSATEG00000001886.3"/>
</dbReference>
<dbReference type="SUPFAM" id="SSF54928">
    <property type="entry name" value="RNA-binding domain, RBD"/>
    <property type="match status" value="4"/>
</dbReference>
<organism evidence="6 7">
    <name type="scientific">Anabas testudineus</name>
    <name type="common">Climbing perch</name>
    <name type="synonym">Anthias testudineus</name>
    <dbReference type="NCBI Taxonomy" id="64144"/>
    <lineage>
        <taxon>Eukaryota</taxon>
        <taxon>Metazoa</taxon>
        <taxon>Chordata</taxon>
        <taxon>Craniata</taxon>
        <taxon>Vertebrata</taxon>
        <taxon>Euteleostomi</taxon>
        <taxon>Actinopterygii</taxon>
        <taxon>Neopterygii</taxon>
        <taxon>Teleostei</taxon>
        <taxon>Neoteleostei</taxon>
        <taxon>Acanthomorphata</taxon>
        <taxon>Anabantaria</taxon>
        <taxon>Anabantiformes</taxon>
        <taxon>Anabantoidei</taxon>
        <taxon>Anabantidae</taxon>
        <taxon>Anabas</taxon>
    </lineage>
</organism>
<protein>
    <recommendedName>
        <fullName evidence="5">RRM domain-containing protein</fullName>
    </recommendedName>
</protein>
<dbReference type="CTD" id="777631"/>
<evidence type="ECO:0000256" key="2">
    <source>
        <dbReference type="ARBA" id="ARBA00022884"/>
    </source>
</evidence>
<dbReference type="InterPro" id="IPR012677">
    <property type="entry name" value="Nucleotide-bd_a/b_plait_sf"/>
</dbReference>
<feature type="compositionally biased region" description="Polar residues" evidence="4">
    <location>
        <begin position="106"/>
        <end position="116"/>
    </location>
</feature>
<dbReference type="InterPro" id="IPR035979">
    <property type="entry name" value="RBD_domain_sf"/>
</dbReference>
<dbReference type="Ensembl" id="ENSATET00000079446.1">
    <property type="protein sequence ID" value="ENSATEP00000072785.1"/>
    <property type="gene ID" value="ENSATEG00000001886.3"/>
</dbReference>
<keyword evidence="2 3" id="KW-0694">RNA-binding</keyword>
<sequence length="583" mass="64646">MTIILRLQGLDVKANAEDIRKFFRSLHIPEGGVYILGGSLQEAFIAFTTERDAQLAMRHTGSFLKGSKVTLHISSMEELEHRLKSLLKKKKEKKPSPDQLTDRRQQPSLVESTPSLNACPLDHNAVNLLPSTSWPLDPCTETLPQPLYATAANLQTSPVQSLDSNTAFLLGVCTVLHGLQSTQRQNSEALPGVDLPEADGTLVSDELKTPGLTLISKPGYVRLFGLPASATKEDICRFFKGLSVREAIVNVKLGCAHGCLVKFASMQDACDALHFNQQSLGSICVEVRAATEKMWTSALQECEDADKERVEASDNFCKKTANNRQKHTSALQLKRRVFNQLLSKAPKKPRSDCGSAALSPATEHIVMVRNLSKEMTKTEIKELFGCPEIAHKNVLHLLDKEGNRTDTAFLIFNSTEDYDYAMNLTGCHVGSATIQVLPITKEKMRDMMAKTHPRNIMNRQGMDTKKKKSCHTGKLHKVVTSETPQSTKPDVTAQTCLFVRNLPADVQKSHIKYFFCKYKLIEDNISLLYDSDGKGIGEAVVQFKSHKLAALAQRLHGQDFLGTQVLLTHINVKQMKDILARNG</sequence>
<feature type="domain" description="RRM" evidence="5">
    <location>
        <begin position="495"/>
        <end position="572"/>
    </location>
</feature>
<dbReference type="Ensembl" id="ENSATET00000002645.3">
    <property type="protein sequence ID" value="ENSATEP00000002619.1"/>
    <property type="gene ID" value="ENSATEG00000001886.3"/>
</dbReference>
<feature type="region of interest" description="Disordered" evidence="4">
    <location>
        <begin position="87"/>
        <end position="116"/>
    </location>
</feature>
<dbReference type="RefSeq" id="XP_026228311.1">
    <property type="nucleotide sequence ID" value="XM_026372526.1"/>
</dbReference>
<accession>A0A3Q1H544</accession>
<name>A0A3Q1H544_ANATE</name>
<dbReference type="GeneID" id="113170430"/>
<dbReference type="GO" id="GO:0003723">
    <property type="term" value="F:RNA binding"/>
    <property type="evidence" value="ECO:0007669"/>
    <property type="project" value="UniProtKB-UniRule"/>
</dbReference>
<dbReference type="AlphaFoldDB" id="A0A3Q1H544"/>
<evidence type="ECO:0000313" key="7">
    <source>
        <dbReference type="Proteomes" id="UP000265040"/>
    </source>
</evidence>
<evidence type="ECO:0000259" key="5">
    <source>
        <dbReference type="PROSITE" id="PS50102"/>
    </source>
</evidence>
<dbReference type="Ensembl" id="ENSATET00000076012.1">
    <property type="protein sequence ID" value="ENSATEP00000076577.1"/>
    <property type="gene ID" value="ENSATEG00000001886.3"/>
</dbReference>
<dbReference type="InterPro" id="IPR000504">
    <property type="entry name" value="RRM_dom"/>
</dbReference>
<keyword evidence="7" id="KW-1185">Reference proteome</keyword>
<evidence type="ECO:0000256" key="1">
    <source>
        <dbReference type="ARBA" id="ARBA00022737"/>
    </source>
</evidence>
<reference evidence="6" key="2">
    <citation type="submission" date="2025-05" db="UniProtKB">
        <authorList>
            <consortium name="Ensembl"/>
        </authorList>
    </citation>
    <scope>IDENTIFICATION</scope>
</reference>
<dbReference type="STRING" id="64144.ENSATEP00000002619"/>
<feature type="domain" description="RRM" evidence="5">
    <location>
        <begin position="364"/>
        <end position="441"/>
    </location>
</feature>
<evidence type="ECO:0000256" key="4">
    <source>
        <dbReference type="SAM" id="MobiDB-lite"/>
    </source>
</evidence>
<dbReference type="PROSITE" id="PS50102">
    <property type="entry name" value="RRM"/>
    <property type="match status" value="2"/>
</dbReference>
<dbReference type="InParanoid" id="A0A3Q1H544"/>
<dbReference type="SMART" id="SM00360">
    <property type="entry name" value="RRM"/>
    <property type="match status" value="4"/>
</dbReference>
<proteinExistence type="predicted"/>
<dbReference type="Proteomes" id="UP000265040">
    <property type="component" value="Chromosome 16"/>
</dbReference>
<dbReference type="OMA" id="GLNHGCL"/>
<dbReference type="RefSeq" id="XP_026228314.1">
    <property type="nucleotide sequence ID" value="XM_026372529.1"/>
</dbReference>
<reference evidence="6 7" key="1">
    <citation type="submission" date="2021-04" db="EMBL/GenBank/DDBJ databases">
        <authorList>
            <consortium name="Wellcome Sanger Institute Data Sharing"/>
        </authorList>
    </citation>
    <scope>NUCLEOTIDE SEQUENCE [LARGE SCALE GENOMIC DNA]</scope>
</reference>
<dbReference type="OrthoDB" id="2588702at2759"/>
<dbReference type="RefSeq" id="XP_026228313.1">
    <property type="nucleotide sequence ID" value="XM_026372528.1"/>
</dbReference>
<dbReference type="GeneTree" id="ENSGT00940000158322"/>
<feature type="compositionally biased region" description="Basic and acidic residues" evidence="4">
    <location>
        <begin position="94"/>
        <end position="105"/>
    </location>
</feature>
<evidence type="ECO:0000313" key="6">
    <source>
        <dbReference type="Ensembl" id="ENSATEP00000002619.1"/>
    </source>
</evidence>